<evidence type="ECO:0000313" key="10">
    <source>
        <dbReference type="Proteomes" id="UP000019146"/>
    </source>
</evidence>
<organism evidence="9 10">
    <name type="scientific">Paraburkholderia caribensis MBA4</name>
    <dbReference type="NCBI Taxonomy" id="1323664"/>
    <lineage>
        <taxon>Bacteria</taxon>
        <taxon>Pseudomonadati</taxon>
        <taxon>Pseudomonadota</taxon>
        <taxon>Betaproteobacteria</taxon>
        <taxon>Burkholderiales</taxon>
        <taxon>Burkholderiaceae</taxon>
        <taxon>Paraburkholderia</taxon>
    </lineage>
</organism>
<evidence type="ECO:0000256" key="4">
    <source>
        <dbReference type="ARBA" id="ARBA00023002"/>
    </source>
</evidence>
<accession>A0A0P0RFR7</accession>
<dbReference type="GO" id="GO:0051537">
    <property type="term" value="F:2 iron, 2 sulfur cluster binding"/>
    <property type="evidence" value="ECO:0007669"/>
    <property type="project" value="UniProtKB-KW"/>
</dbReference>
<evidence type="ECO:0000256" key="6">
    <source>
        <dbReference type="ARBA" id="ARBA00023014"/>
    </source>
</evidence>
<dbReference type="InterPro" id="IPR017927">
    <property type="entry name" value="FAD-bd_FR_type"/>
</dbReference>
<dbReference type="Gene3D" id="3.40.50.80">
    <property type="entry name" value="Nucleotide-binding domain of ferredoxin-NADP reductase (FNR) module"/>
    <property type="match status" value="1"/>
</dbReference>
<evidence type="ECO:0000259" key="8">
    <source>
        <dbReference type="PROSITE" id="PS51384"/>
    </source>
</evidence>
<dbReference type="GO" id="GO:0046872">
    <property type="term" value="F:metal ion binding"/>
    <property type="evidence" value="ECO:0007669"/>
    <property type="project" value="UniProtKB-KW"/>
</dbReference>
<dbReference type="SUPFAM" id="SSF52343">
    <property type="entry name" value="Ferredoxin reductase-like, C-terminal NADP-linked domain"/>
    <property type="match status" value="1"/>
</dbReference>
<evidence type="ECO:0000259" key="7">
    <source>
        <dbReference type="PROSITE" id="PS51085"/>
    </source>
</evidence>
<feature type="domain" description="FAD-binding FR-type" evidence="8">
    <location>
        <begin position="8"/>
        <end position="110"/>
    </location>
</feature>
<proteinExistence type="predicted"/>
<evidence type="ECO:0000256" key="2">
    <source>
        <dbReference type="ARBA" id="ARBA00022714"/>
    </source>
</evidence>
<keyword evidence="3" id="KW-0479">Metal-binding</keyword>
<dbReference type="CDD" id="cd00207">
    <property type="entry name" value="fer2"/>
    <property type="match status" value="1"/>
</dbReference>
<dbReference type="GO" id="GO:0018489">
    <property type="term" value="F:vanillate monooxygenase activity"/>
    <property type="evidence" value="ECO:0007669"/>
    <property type="project" value="UniProtKB-EC"/>
</dbReference>
<name>A0A0P0RFR7_9BURK</name>
<reference evidence="9 10" key="1">
    <citation type="journal article" date="2014" name="Genome Announc.">
        <title>Draft Genome Sequence of the Haloacid-Degrading Burkholderia caribensis Strain MBA4.</title>
        <authorList>
            <person name="Pan Y."/>
            <person name="Kong K.F."/>
            <person name="Tsang J.S."/>
        </authorList>
    </citation>
    <scope>NUCLEOTIDE SEQUENCE [LARGE SCALE GENOMIC DNA]</scope>
    <source>
        <strain evidence="9 10">MBA4</strain>
    </source>
</reference>
<dbReference type="PANTHER" id="PTHR47354:SF1">
    <property type="entry name" value="CARNITINE MONOOXYGENASE REDUCTASE SUBUNIT"/>
    <property type="match status" value="1"/>
</dbReference>
<dbReference type="InterPro" id="IPR006058">
    <property type="entry name" value="2Fe2S_fd_BS"/>
</dbReference>
<dbReference type="SUPFAM" id="SSF63380">
    <property type="entry name" value="Riboflavin synthase domain-like"/>
    <property type="match status" value="1"/>
</dbReference>
<dbReference type="InterPro" id="IPR036010">
    <property type="entry name" value="2Fe-2S_ferredoxin-like_sf"/>
</dbReference>
<dbReference type="Gene3D" id="2.40.30.10">
    <property type="entry name" value="Translation factors"/>
    <property type="match status" value="1"/>
</dbReference>
<keyword evidence="2" id="KW-0001">2Fe-2S</keyword>
<gene>
    <name evidence="9" type="ORF">K788_0005139</name>
</gene>
<keyword evidence="4 9" id="KW-0560">Oxidoreductase</keyword>
<dbReference type="PRINTS" id="PR00409">
    <property type="entry name" value="PHDIOXRDTASE"/>
</dbReference>
<dbReference type="PANTHER" id="PTHR47354">
    <property type="entry name" value="NADH OXIDOREDUCTASE HCR"/>
    <property type="match status" value="1"/>
</dbReference>
<dbReference type="RefSeq" id="WP_036000671.1">
    <property type="nucleotide sequence ID" value="NZ_CP012747.1"/>
</dbReference>
<dbReference type="GeneID" id="69971168"/>
<dbReference type="InterPro" id="IPR017938">
    <property type="entry name" value="Riboflavin_synthase-like_b-brl"/>
</dbReference>
<dbReference type="InterPro" id="IPR039261">
    <property type="entry name" value="FNR_nucleotide-bd"/>
</dbReference>
<dbReference type="InterPro" id="IPR050415">
    <property type="entry name" value="MRET"/>
</dbReference>
<dbReference type="SUPFAM" id="SSF54292">
    <property type="entry name" value="2Fe-2S ferredoxin-like"/>
    <property type="match status" value="1"/>
</dbReference>
<dbReference type="EMBL" id="CP012747">
    <property type="protein sequence ID" value="ALL67319.1"/>
    <property type="molecule type" value="Genomic_DNA"/>
</dbReference>
<dbReference type="PROSITE" id="PS00197">
    <property type="entry name" value="2FE2S_FER_1"/>
    <property type="match status" value="1"/>
</dbReference>
<dbReference type="Gene3D" id="3.10.20.30">
    <property type="match status" value="1"/>
</dbReference>
<protein>
    <submittedName>
        <fullName evidence="9">Flavodoxin reductases ferredoxin-NADPH reductases family 1</fullName>
        <ecNumber evidence="9">1.14.13.82</ecNumber>
    </submittedName>
</protein>
<keyword evidence="1" id="KW-0285">Flavoprotein</keyword>
<dbReference type="Pfam" id="PF00111">
    <property type="entry name" value="Fer2"/>
    <property type="match status" value="1"/>
</dbReference>
<dbReference type="InterPro" id="IPR012675">
    <property type="entry name" value="Beta-grasp_dom_sf"/>
</dbReference>
<evidence type="ECO:0000256" key="5">
    <source>
        <dbReference type="ARBA" id="ARBA00023004"/>
    </source>
</evidence>
<evidence type="ECO:0000313" key="9">
    <source>
        <dbReference type="EMBL" id="ALL67319.1"/>
    </source>
</evidence>
<dbReference type="AlphaFoldDB" id="A0A0P0RFR7"/>
<keyword evidence="5" id="KW-0408">Iron</keyword>
<sequence length="328" mass="35590">MTAFNQAAATLELFVRQVRYEGRNIQSYELVDPEGAALPPFTAGAHIDVHLANGVIRQYSLCNSPADRHRYVIAVLRDEKGRGGSKAVHEQLQVQGRVRVSVPRNNFELAQGARKVILIAGGIGVTPLKSMAHQLANTDGVDYELHYCARDAQSAAFTEELQALVERERLHVHFDGGDPARGLDIAALLRDEAQDGTHVYYCGPAGFMRACADASGHWPKGAVHCEHFKAPERAIAPADRKPGEFTVEIASTGQRLPVPVDKSIADVLKAAGIGVQTSCEAGLCATCKVRYLSGEVEHQDCILDATDQQNFLTLCVSRAKSELLVLDL</sequence>
<dbReference type="Proteomes" id="UP000019146">
    <property type="component" value="Chromosome 2"/>
</dbReference>
<dbReference type="InterPro" id="IPR001041">
    <property type="entry name" value="2Fe-2S_ferredoxin-type"/>
</dbReference>
<dbReference type="Pfam" id="PF00175">
    <property type="entry name" value="NAD_binding_1"/>
    <property type="match status" value="1"/>
</dbReference>
<dbReference type="PROSITE" id="PS51384">
    <property type="entry name" value="FAD_FR"/>
    <property type="match status" value="1"/>
</dbReference>
<dbReference type="InterPro" id="IPR001433">
    <property type="entry name" value="OxRdtase_FAD/NAD-bd"/>
</dbReference>
<evidence type="ECO:0000256" key="3">
    <source>
        <dbReference type="ARBA" id="ARBA00022723"/>
    </source>
</evidence>
<keyword evidence="6" id="KW-0411">Iron-sulfur</keyword>
<feature type="domain" description="2Fe-2S ferredoxin-type" evidence="7">
    <location>
        <begin position="243"/>
        <end position="328"/>
    </location>
</feature>
<evidence type="ECO:0000256" key="1">
    <source>
        <dbReference type="ARBA" id="ARBA00022630"/>
    </source>
</evidence>
<dbReference type="EC" id="1.14.13.82" evidence="9"/>
<dbReference type="CDD" id="cd06185">
    <property type="entry name" value="PDR_like"/>
    <property type="match status" value="1"/>
</dbReference>
<dbReference type="KEGG" id="bcai:K788_0005139"/>
<dbReference type="PROSITE" id="PS51085">
    <property type="entry name" value="2FE2S_FER_2"/>
    <property type="match status" value="1"/>
</dbReference>